<protein>
    <submittedName>
        <fullName evidence="4">ATP-binding cassette sub-family A member 2-like</fullName>
    </submittedName>
</protein>
<evidence type="ECO:0000256" key="1">
    <source>
        <dbReference type="SAM" id="MobiDB-lite"/>
    </source>
</evidence>
<proteinExistence type="predicted"/>
<name>A0ABM1DZD1_PRICU</name>
<keyword evidence="2" id="KW-1133">Transmembrane helix</keyword>
<gene>
    <name evidence="4" type="primary">LOC106807484</name>
</gene>
<keyword evidence="2" id="KW-0812">Transmembrane</keyword>
<evidence type="ECO:0000313" key="4">
    <source>
        <dbReference type="RefSeq" id="XP_014665302.1"/>
    </source>
</evidence>
<sequence>MGFLLQLRLLLWKNLTLKRRSPFVVIFEVFIPLVLVFILMAIRKKQPAYPILSSHYYAHPLPSSGMVGVLQAFCDKGQLDEYGFLHFPNATIYQALSYLDSVATHANFFDPGFTPEEMWQIPGTYRSIIEDPILIHDRLQKAHGVRLSSLFTDPDVVENFAVANLSLDARAIHRLMQRDVDVMQVYKLLFLRRNSDMHSIFEGLTSGGHHRWSRSIDTESSQSTHAERRQPALFYQLLGDPAFLSEYATELEPLLVLLQPTGNESSLSTITDLELAKMIKTIVLSPKGIKHLACNAEMMSPSDTDQQEIQSGICNQSQLQLQELSHILMQQVSNKRLEAILHLKGWEPQPMWDRYRELSQRMKVFINFDRDLKAMSGLASHLPLTECSDLVVNDSLPIGNDTDYGLNDEEYDIDEERLDKKEREKQGSTQRMLHLWAAMQKTVCGKEPPSSDGSVDSSSDSDGSGTAKGEATDIFGSDSSVFTQRQKELLGILMHVLYSNPKVLYAPNSTAADDIVEKANSTFVLFAFSTMSSAAVLLGA</sequence>
<dbReference type="GeneID" id="106807484"/>
<feature type="transmembrane region" description="Helical" evidence="2">
    <location>
        <begin position="21"/>
        <end position="42"/>
    </location>
</feature>
<dbReference type="Proteomes" id="UP000695022">
    <property type="component" value="Unplaced"/>
</dbReference>
<feature type="region of interest" description="Disordered" evidence="1">
    <location>
        <begin position="444"/>
        <end position="472"/>
    </location>
</feature>
<keyword evidence="2" id="KW-0472">Membrane</keyword>
<keyword evidence="3" id="KW-1185">Reference proteome</keyword>
<organism evidence="3 4">
    <name type="scientific">Priapulus caudatus</name>
    <name type="common">Priapulid worm</name>
    <dbReference type="NCBI Taxonomy" id="37621"/>
    <lineage>
        <taxon>Eukaryota</taxon>
        <taxon>Metazoa</taxon>
        <taxon>Ecdysozoa</taxon>
        <taxon>Scalidophora</taxon>
        <taxon>Priapulida</taxon>
        <taxon>Priapulimorpha</taxon>
        <taxon>Priapulimorphida</taxon>
        <taxon>Priapulidae</taxon>
        <taxon>Priapulus</taxon>
    </lineage>
</organism>
<accession>A0ABM1DZD1</accession>
<feature type="compositionally biased region" description="Low complexity" evidence="1">
    <location>
        <begin position="450"/>
        <end position="465"/>
    </location>
</feature>
<reference evidence="4" key="1">
    <citation type="submission" date="2025-08" db="UniProtKB">
        <authorList>
            <consortium name="RefSeq"/>
        </authorList>
    </citation>
    <scope>IDENTIFICATION</scope>
</reference>
<evidence type="ECO:0000313" key="3">
    <source>
        <dbReference type="Proteomes" id="UP000695022"/>
    </source>
</evidence>
<dbReference type="RefSeq" id="XP_014665302.1">
    <property type="nucleotide sequence ID" value="XM_014809816.1"/>
</dbReference>
<evidence type="ECO:0000256" key="2">
    <source>
        <dbReference type="SAM" id="Phobius"/>
    </source>
</evidence>